<gene>
    <name evidence="2" type="ORF">BN9_055000</name>
</gene>
<dbReference type="InterPro" id="IPR033121">
    <property type="entry name" value="PEPTIDASE_A1"/>
</dbReference>
<feature type="domain" description="Peptidase A1" evidence="1">
    <location>
        <begin position="245"/>
        <end position="363"/>
    </location>
</feature>
<sequence>MKTLQIRTYGAAMLEIFLASYHFVGAKFTSLYPITAEGSNTVLEKGFRVDIYLKKHSDDSNAVPRDELYLLTFHADDVNEDKAFDICQSNLKNSGTFDSERNSFAKVLSDFNNGFPIETFSEPSSNFLKQLTQKRNSQHTATLSTQVESTSTDISDNVEVFEQCFWGIPNGNVVAGWVLKKQALKRLFDRNKIRSSSLTLMDLEVYITNNYGIYSFILEDAPHFYFMSDLAPDVPFIPQDEFSKAEVTMFSTQSMQKVEVRPGNVMTTIPRYVYDQLQSELQKSGFTEKNGRYQRSCSSIKVFKIADCTLHITIQKITLFFRPDQYVTFTEANGERICVLQLLPNEENKWVLGSSFLRAYTIIIRTEKNTKAYKFLPRKSRGIKAFPIHP</sequence>
<organism evidence="2 3">
    <name type="scientific">Albugo candida</name>
    <dbReference type="NCBI Taxonomy" id="65357"/>
    <lineage>
        <taxon>Eukaryota</taxon>
        <taxon>Sar</taxon>
        <taxon>Stramenopiles</taxon>
        <taxon>Oomycota</taxon>
        <taxon>Peronosporomycetes</taxon>
        <taxon>Albuginales</taxon>
        <taxon>Albuginaceae</taxon>
        <taxon>Albugo</taxon>
    </lineage>
</organism>
<dbReference type="Gene3D" id="2.40.70.10">
    <property type="entry name" value="Acid Proteases"/>
    <property type="match status" value="1"/>
</dbReference>
<dbReference type="Pfam" id="PF00026">
    <property type="entry name" value="Asp"/>
    <property type="match status" value="1"/>
</dbReference>
<protein>
    <recommendedName>
        <fullName evidence="1">Peptidase A1 domain-containing protein</fullName>
    </recommendedName>
</protein>
<comment type="caution">
    <text evidence="2">The sequence shown here is derived from an EMBL/GenBank/DDBJ whole genome shotgun (WGS) entry which is preliminary data.</text>
</comment>
<dbReference type="InParanoid" id="A0A024GEA9"/>
<proteinExistence type="predicted"/>
<evidence type="ECO:0000313" key="3">
    <source>
        <dbReference type="Proteomes" id="UP000053237"/>
    </source>
</evidence>
<dbReference type="AlphaFoldDB" id="A0A024GEA9"/>
<evidence type="ECO:0000259" key="1">
    <source>
        <dbReference type="Pfam" id="PF00026"/>
    </source>
</evidence>
<evidence type="ECO:0000313" key="2">
    <source>
        <dbReference type="EMBL" id="CCI44676.1"/>
    </source>
</evidence>
<dbReference type="InterPro" id="IPR021109">
    <property type="entry name" value="Peptidase_aspartic_dom_sf"/>
</dbReference>
<dbReference type="SUPFAM" id="SSF50630">
    <property type="entry name" value="Acid proteases"/>
    <property type="match status" value="1"/>
</dbReference>
<dbReference type="EMBL" id="CAIX01000077">
    <property type="protein sequence ID" value="CCI44676.1"/>
    <property type="molecule type" value="Genomic_DNA"/>
</dbReference>
<dbReference type="Proteomes" id="UP000053237">
    <property type="component" value="Unassembled WGS sequence"/>
</dbReference>
<reference evidence="2 3" key="1">
    <citation type="submission" date="2012-05" db="EMBL/GenBank/DDBJ databases">
        <title>Recombination and specialization in a pathogen metapopulation.</title>
        <authorList>
            <person name="Gardiner A."/>
            <person name="Kemen E."/>
            <person name="Schultz-Larsen T."/>
            <person name="MacLean D."/>
            <person name="Van Oosterhout C."/>
            <person name="Jones J.D.G."/>
        </authorList>
    </citation>
    <scope>NUCLEOTIDE SEQUENCE [LARGE SCALE GENOMIC DNA]</scope>
    <source>
        <strain evidence="2 3">Ac Nc2</strain>
    </source>
</reference>
<accession>A0A024GEA9</accession>
<name>A0A024GEA9_9STRA</name>
<keyword evidence="3" id="KW-1185">Reference proteome</keyword>